<keyword evidence="1" id="KW-0812">Transmembrane</keyword>
<evidence type="ECO:0000313" key="3">
    <source>
        <dbReference type="Proteomes" id="UP000825935"/>
    </source>
</evidence>
<dbReference type="EMBL" id="CM035409">
    <property type="protein sequence ID" value="KAH7439195.1"/>
    <property type="molecule type" value="Genomic_DNA"/>
</dbReference>
<evidence type="ECO:0000256" key="1">
    <source>
        <dbReference type="SAM" id="Phobius"/>
    </source>
</evidence>
<protein>
    <recommendedName>
        <fullName evidence="4">NFX1-type zinc finger-containing protein 1</fullName>
    </recommendedName>
</protein>
<gene>
    <name evidence="2" type="ORF">KP509_04G049200</name>
</gene>
<keyword evidence="1" id="KW-0472">Membrane</keyword>
<accession>A0A8T2V076</accession>
<dbReference type="Gene3D" id="3.30.40.10">
    <property type="entry name" value="Zinc/RING finger domain, C3HC4 (zinc finger)"/>
    <property type="match status" value="1"/>
</dbReference>
<dbReference type="InterPro" id="IPR013083">
    <property type="entry name" value="Znf_RING/FYVE/PHD"/>
</dbReference>
<evidence type="ECO:0008006" key="4">
    <source>
        <dbReference type="Google" id="ProtNLM"/>
    </source>
</evidence>
<dbReference type="Proteomes" id="UP000825935">
    <property type="component" value="Chromosome 4"/>
</dbReference>
<comment type="caution">
    <text evidence="2">The sequence shown here is derived from an EMBL/GenBank/DDBJ whole genome shotgun (WGS) entry which is preliminary data.</text>
</comment>
<proteinExistence type="predicted"/>
<dbReference type="AlphaFoldDB" id="A0A8T2V076"/>
<feature type="transmembrane region" description="Helical" evidence="1">
    <location>
        <begin position="12"/>
        <end position="31"/>
    </location>
</feature>
<keyword evidence="1" id="KW-1133">Transmembrane helix</keyword>
<sequence>MFHVWRCATGPCHVVIPVHLIAITLVLLVSMPCQKRCLHSRCRQICGYPCVPCMETCAWTCRHHACDLRCHEICKRPICNEPCEKLLHCGHPCLGFCGEPCPSICRVCTPQYKDTISLMTMEEFEETDRFVMLPDCGHVFEVSGLDTWMKSEQCDSGTNSISPKSCPSCKNIIRQSLRYGNQIKARMKQLEDVKMRIFGNQQVNEGIVLLRRKQFDEALEQFLTGKNMQIR</sequence>
<dbReference type="OrthoDB" id="2423195at2759"/>
<keyword evidence="3" id="KW-1185">Reference proteome</keyword>
<evidence type="ECO:0000313" key="2">
    <source>
        <dbReference type="EMBL" id="KAH7439195.1"/>
    </source>
</evidence>
<organism evidence="2 3">
    <name type="scientific">Ceratopteris richardii</name>
    <name type="common">Triangle waterfern</name>
    <dbReference type="NCBI Taxonomy" id="49495"/>
    <lineage>
        <taxon>Eukaryota</taxon>
        <taxon>Viridiplantae</taxon>
        <taxon>Streptophyta</taxon>
        <taxon>Embryophyta</taxon>
        <taxon>Tracheophyta</taxon>
        <taxon>Polypodiopsida</taxon>
        <taxon>Polypodiidae</taxon>
        <taxon>Polypodiales</taxon>
        <taxon>Pteridineae</taxon>
        <taxon>Pteridaceae</taxon>
        <taxon>Parkerioideae</taxon>
        <taxon>Ceratopteris</taxon>
    </lineage>
</organism>
<reference evidence="2" key="1">
    <citation type="submission" date="2021-08" db="EMBL/GenBank/DDBJ databases">
        <title>WGS assembly of Ceratopteris richardii.</title>
        <authorList>
            <person name="Marchant D.B."/>
            <person name="Chen G."/>
            <person name="Jenkins J."/>
            <person name="Shu S."/>
            <person name="Leebens-Mack J."/>
            <person name="Grimwood J."/>
            <person name="Schmutz J."/>
            <person name="Soltis P."/>
            <person name="Soltis D."/>
            <person name="Chen Z.-H."/>
        </authorList>
    </citation>
    <scope>NUCLEOTIDE SEQUENCE</scope>
    <source>
        <strain evidence="2">Whitten #5841</strain>
        <tissue evidence="2">Leaf</tissue>
    </source>
</reference>
<name>A0A8T2V076_CERRI</name>